<dbReference type="InterPro" id="IPR036770">
    <property type="entry name" value="Ankyrin_rpt-contain_sf"/>
</dbReference>
<name>A0A8H7U449_9APHY</name>
<keyword evidence="2" id="KW-0472">Membrane</keyword>
<dbReference type="InterPro" id="IPR002110">
    <property type="entry name" value="Ankyrin_rpt"/>
</dbReference>
<dbReference type="Proteomes" id="UP000639403">
    <property type="component" value="Unassembled WGS sequence"/>
</dbReference>
<dbReference type="Pfam" id="PF12796">
    <property type="entry name" value="Ank_2"/>
    <property type="match status" value="1"/>
</dbReference>
<dbReference type="EMBL" id="JADOXO010000030">
    <property type="protein sequence ID" value="KAF9818439.1"/>
    <property type="molecule type" value="Genomic_DNA"/>
</dbReference>
<dbReference type="SMART" id="SM00248">
    <property type="entry name" value="ANK"/>
    <property type="match status" value="3"/>
</dbReference>
<sequence>MATLYDDARSGSLTLDKLNTYLKAAPDKSIIDKPGGSEQLTPLAGACLGGHLDVVRLLLNNPYRNAGPNAPSINDLTPLYYATRESPATDRAAIVRTLLKAGAAVDATSAYDGHNTPLMNAISQTRDRDVVHELVDYGASLTIKNDNGITAQTLAVRYRMTSDVLPREKRNNTLSLIVHHIISIILYIISIVNSGILNSIFDAVKILFGISGKEDAGLKKEIKDGGSVKAFTGNLKDYVKDQGLDKFFPRNEPFFATLAQKAAALRDDPNTGLNTPNNLKRLIFLSLYQPIIYCDDSGSMAGGDRYEHQREIVSRIAHIATKIVPDGSGVLLRFINHSSPDDMFSAEAIDAAVRAVRPSGGTRLGSVLRDRILEPYLYKILASPNKRLERPLLICTITDGCPTNEEANTFKNEIVKCRDRLRESGFENPGKAVMFLISQIGDDADATRFLDDLNSDDKIRDMLYCTSDRLDRMFLQHKNNERSLEVWLLKLLTQPIMEGMSLPE</sequence>
<reference evidence="4" key="1">
    <citation type="submission" date="2020-11" db="EMBL/GenBank/DDBJ databases">
        <authorList>
            <person name="Koelle M."/>
            <person name="Horta M.A.C."/>
            <person name="Nowrousian M."/>
            <person name="Ohm R.A."/>
            <person name="Benz P."/>
            <person name="Pilgard A."/>
        </authorList>
    </citation>
    <scope>NUCLEOTIDE SEQUENCE</scope>
    <source>
        <strain evidence="4">FPRL280</strain>
    </source>
</reference>
<dbReference type="PROSITE" id="PS50088">
    <property type="entry name" value="ANK_REPEAT"/>
    <property type="match status" value="1"/>
</dbReference>
<protein>
    <recommendedName>
        <fullName evidence="3">VWFA domain-containing protein</fullName>
    </recommendedName>
</protein>
<dbReference type="SUPFAM" id="SSF53300">
    <property type="entry name" value="vWA-like"/>
    <property type="match status" value="1"/>
</dbReference>
<comment type="caution">
    <text evidence="4">The sequence shown here is derived from an EMBL/GenBank/DDBJ whole genome shotgun (WGS) entry which is preliminary data.</text>
</comment>
<evidence type="ECO:0000313" key="5">
    <source>
        <dbReference type="Proteomes" id="UP000639403"/>
    </source>
</evidence>
<gene>
    <name evidence="4" type="ORF">IEO21_02788</name>
</gene>
<dbReference type="Gene3D" id="1.25.40.20">
    <property type="entry name" value="Ankyrin repeat-containing domain"/>
    <property type="match status" value="1"/>
</dbReference>
<keyword evidence="1" id="KW-0040">ANK repeat</keyword>
<dbReference type="InterPro" id="IPR002035">
    <property type="entry name" value="VWF_A"/>
</dbReference>
<evidence type="ECO:0000256" key="1">
    <source>
        <dbReference type="PROSITE-ProRule" id="PRU00023"/>
    </source>
</evidence>
<dbReference type="PANTHER" id="PTHR34706">
    <property type="entry name" value="SLR1338 PROTEIN"/>
    <property type="match status" value="1"/>
</dbReference>
<keyword evidence="2" id="KW-0812">Transmembrane</keyword>
<proteinExistence type="predicted"/>
<dbReference type="InterPro" id="IPR036465">
    <property type="entry name" value="vWFA_dom_sf"/>
</dbReference>
<evidence type="ECO:0000259" key="3">
    <source>
        <dbReference type="PROSITE" id="PS50234"/>
    </source>
</evidence>
<accession>A0A8H7U449</accession>
<evidence type="ECO:0000313" key="4">
    <source>
        <dbReference type="EMBL" id="KAF9818439.1"/>
    </source>
</evidence>
<dbReference type="AlphaFoldDB" id="A0A8H7U449"/>
<dbReference type="Pfam" id="PF00023">
    <property type="entry name" value="Ank"/>
    <property type="match status" value="1"/>
</dbReference>
<keyword evidence="2" id="KW-1133">Transmembrane helix</keyword>
<feature type="domain" description="VWFA" evidence="3">
    <location>
        <begin position="289"/>
        <end position="492"/>
    </location>
</feature>
<dbReference type="PROSITE" id="PS50234">
    <property type="entry name" value="VWFA"/>
    <property type="match status" value="1"/>
</dbReference>
<organism evidence="4 5">
    <name type="scientific">Rhodonia placenta</name>
    <dbReference type="NCBI Taxonomy" id="104341"/>
    <lineage>
        <taxon>Eukaryota</taxon>
        <taxon>Fungi</taxon>
        <taxon>Dikarya</taxon>
        <taxon>Basidiomycota</taxon>
        <taxon>Agaricomycotina</taxon>
        <taxon>Agaricomycetes</taxon>
        <taxon>Polyporales</taxon>
        <taxon>Adustoporiaceae</taxon>
        <taxon>Rhodonia</taxon>
    </lineage>
</organism>
<dbReference type="SUPFAM" id="SSF48403">
    <property type="entry name" value="Ankyrin repeat"/>
    <property type="match status" value="1"/>
</dbReference>
<evidence type="ECO:0000256" key="2">
    <source>
        <dbReference type="SAM" id="Phobius"/>
    </source>
</evidence>
<feature type="transmembrane region" description="Helical" evidence="2">
    <location>
        <begin position="176"/>
        <end position="197"/>
    </location>
</feature>
<reference evidence="4" key="2">
    <citation type="journal article" name="Front. Microbiol.">
        <title>Degradative Capacity of Two Strains of Rhodonia placenta: From Phenotype to Genotype.</title>
        <authorList>
            <person name="Kolle M."/>
            <person name="Horta M.A.C."/>
            <person name="Nowrousian M."/>
            <person name="Ohm R.A."/>
            <person name="Benz J.P."/>
            <person name="Pilgard A."/>
        </authorList>
    </citation>
    <scope>NUCLEOTIDE SEQUENCE</scope>
    <source>
        <strain evidence="4">FPRL280</strain>
    </source>
</reference>
<dbReference type="PANTHER" id="PTHR34706:SF3">
    <property type="entry name" value="ANKYRIN REPEAT PROTEIN (AFU_ORTHOLOGUE AFUA_7G06200)"/>
    <property type="match status" value="1"/>
</dbReference>
<feature type="repeat" description="ANK" evidence="1">
    <location>
        <begin position="74"/>
        <end position="110"/>
    </location>
</feature>